<evidence type="ECO:0000256" key="1">
    <source>
        <dbReference type="ARBA" id="ARBA00001974"/>
    </source>
</evidence>
<sequence>MSDPQARNPESVTVIGGGVGGFTVASELRNHGYTGPVTIIDPEGHPYDRPPLSKEMLTGEKNAEQLLLAARTWYGDNDVELVRDSVVRIDPEGRKLVLEDSGERPFHDLVIATGGLPRQLPVPGFDNPDLLVLRSIDDARALRQKLKRGTHLAIIGAGLIGAEVASSALSLGARVTLIDPAPIALVPAVGPEIAHRLHDLHAAHDVTYLQGMTTAVHGNDGAFTIDIDGHDSVEADCVLLAVGIVAEERLAQSAELDCDGGILVDSAQRTTADGIWAVGDCARLRTPDGHLERRHEHWESAVFEAQTAAASILGRPLPEHGASWFWTDRYGVHVECVGSMTAEGTTVVRPDADGNPGIVFRLNPDGTMAGCAAYDNGMAVRAARRIIDRGIVADPEKLADPGINIKKLAR</sequence>
<comment type="cofactor">
    <cofactor evidence="1">
        <name>FAD</name>
        <dbReference type="ChEBI" id="CHEBI:57692"/>
    </cofactor>
</comment>
<dbReference type="SUPFAM" id="SSF51905">
    <property type="entry name" value="FAD/NAD(P)-binding domain"/>
    <property type="match status" value="1"/>
</dbReference>
<accession>A0A9Q4GK27</accession>
<dbReference type="Gene3D" id="3.50.50.60">
    <property type="entry name" value="FAD/NAD(P)-binding domain"/>
    <property type="match status" value="2"/>
</dbReference>
<dbReference type="SUPFAM" id="SSF55424">
    <property type="entry name" value="FAD/NAD-linked reductases, dimerisation (C-terminal) domain"/>
    <property type="match status" value="1"/>
</dbReference>
<evidence type="ECO:0000259" key="6">
    <source>
        <dbReference type="Pfam" id="PF14759"/>
    </source>
</evidence>
<dbReference type="EMBL" id="JAPMKX010000001">
    <property type="protein sequence ID" value="MCX7537610.1"/>
    <property type="molecule type" value="Genomic_DNA"/>
</dbReference>
<comment type="caution">
    <text evidence="7">The sequence shown here is derived from an EMBL/GenBank/DDBJ whole genome shotgun (WGS) entry which is preliminary data.</text>
</comment>
<name>A0A9Q4GK27_9CORY</name>
<evidence type="ECO:0000256" key="2">
    <source>
        <dbReference type="ARBA" id="ARBA00022630"/>
    </source>
</evidence>
<protein>
    <submittedName>
        <fullName evidence="7">FAD-dependent oxidoreductase</fullName>
    </submittedName>
</protein>
<dbReference type="Gene3D" id="3.30.390.30">
    <property type="match status" value="1"/>
</dbReference>
<dbReference type="InterPro" id="IPR036188">
    <property type="entry name" value="FAD/NAD-bd_sf"/>
</dbReference>
<dbReference type="InterPro" id="IPR023753">
    <property type="entry name" value="FAD/NAD-binding_dom"/>
</dbReference>
<dbReference type="InterPro" id="IPR028202">
    <property type="entry name" value="Reductase_C"/>
</dbReference>
<dbReference type="Pfam" id="PF07992">
    <property type="entry name" value="Pyr_redox_2"/>
    <property type="match status" value="1"/>
</dbReference>
<keyword evidence="4" id="KW-0560">Oxidoreductase</keyword>
<feature type="domain" description="Reductase C-terminal" evidence="6">
    <location>
        <begin position="324"/>
        <end position="409"/>
    </location>
</feature>
<dbReference type="PRINTS" id="PR00368">
    <property type="entry name" value="FADPNR"/>
</dbReference>
<dbReference type="InterPro" id="IPR050446">
    <property type="entry name" value="FAD-oxidoreductase/Apoptosis"/>
</dbReference>
<dbReference type="PANTHER" id="PTHR43557:SF2">
    <property type="entry name" value="RIESKE DOMAIN-CONTAINING PROTEIN-RELATED"/>
    <property type="match status" value="1"/>
</dbReference>
<dbReference type="Pfam" id="PF14759">
    <property type="entry name" value="Reductase_C"/>
    <property type="match status" value="1"/>
</dbReference>
<evidence type="ECO:0000256" key="3">
    <source>
        <dbReference type="ARBA" id="ARBA00022827"/>
    </source>
</evidence>
<feature type="domain" description="FAD/NAD(P)-binding" evidence="5">
    <location>
        <begin position="11"/>
        <end position="304"/>
    </location>
</feature>
<keyword evidence="3" id="KW-0274">FAD</keyword>
<gene>
    <name evidence="7" type="ORF">OS123_03475</name>
</gene>
<evidence type="ECO:0000313" key="7">
    <source>
        <dbReference type="EMBL" id="MCX7537610.1"/>
    </source>
</evidence>
<evidence type="ECO:0000313" key="8">
    <source>
        <dbReference type="Proteomes" id="UP001070238"/>
    </source>
</evidence>
<dbReference type="PANTHER" id="PTHR43557">
    <property type="entry name" value="APOPTOSIS-INDUCING FACTOR 1"/>
    <property type="match status" value="1"/>
</dbReference>
<dbReference type="RefSeq" id="WP_267169138.1">
    <property type="nucleotide sequence ID" value="NZ_JAPMKX010000001.1"/>
</dbReference>
<proteinExistence type="predicted"/>
<keyword evidence="2" id="KW-0285">Flavoprotein</keyword>
<organism evidence="7 8">
    <name type="scientific">Corynebacterium antarcticum</name>
    <dbReference type="NCBI Taxonomy" id="2800405"/>
    <lineage>
        <taxon>Bacteria</taxon>
        <taxon>Bacillati</taxon>
        <taxon>Actinomycetota</taxon>
        <taxon>Actinomycetes</taxon>
        <taxon>Mycobacteriales</taxon>
        <taxon>Corynebacteriaceae</taxon>
        <taxon>Corynebacterium</taxon>
    </lineage>
</organism>
<dbReference type="AlphaFoldDB" id="A0A9Q4GK27"/>
<dbReference type="Proteomes" id="UP001070238">
    <property type="component" value="Unassembled WGS sequence"/>
</dbReference>
<dbReference type="InterPro" id="IPR016156">
    <property type="entry name" value="FAD/NAD-linked_Rdtase_dimer_sf"/>
</dbReference>
<dbReference type="PRINTS" id="PR00411">
    <property type="entry name" value="PNDRDTASEI"/>
</dbReference>
<evidence type="ECO:0000256" key="4">
    <source>
        <dbReference type="ARBA" id="ARBA00023002"/>
    </source>
</evidence>
<reference evidence="7" key="1">
    <citation type="submission" date="2022-11" db="EMBL/GenBank/DDBJ databases">
        <title>Corynebacterium sp. isolated from Penguins.</title>
        <authorList>
            <person name="Sedlar K."/>
            <person name="Svec P."/>
        </authorList>
    </citation>
    <scope>NUCLEOTIDE SEQUENCE</scope>
    <source>
        <strain evidence="7">P5875</strain>
    </source>
</reference>
<evidence type="ECO:0000259" key="5">
    <source>
        <dbReference type="Pfam" id="PF07992"/>
    </source>
</evidence>
<dbReference type="GO" id="GO:0016651">
    <property type="term" value="F:oxidoreductase activity, acting on NAD(P)H"/>
    <property type="evidence" value="ECO:0007669"/>
    <property type="project" value="TreeGrafter"/>
</dbReference>
<dbReference type="GO" id="GO:0005737">
    <property type="term" value="C:cytoplasm"/>
    <property type="evidence" value="ECO:0007669"/>
    <property type="project" value="TreeGrafter"/>
</dbReference>